<dbReference type="Proteomes" id="UP000828048">
    <property type="component" value="Chromosome 5"/>
</dbReference>
<dbReference type="EMBL" id="CM037155">
    <property type="protein sequence ID" value="KAH7848183.1"/>
    <property type="molecule type" value="Genomic_DNA"/>
</dbReference>
<reference evidence="1 2" key="1">
    <citation type="journal article" date="2021" name="Hortic Res">
        <title>High-quality reference genome and annotation aids understanding of berry development for evergreen blueberry (Vaccinium darrowii).</title>
        <authorList>
            <person name="Yu J."/>
            <person name="Hulse-Kemp A.M."/>
            <person name="Babiker E."/>
            <person name="Staton M."/>
        </authorList>
    </citation>
    <scope>NUCLEOTIDE SEQUENCE [LARGE SCALE GENOMIC DNA]</scope>
    <source>
        <strain evidence="2">cv. NJ 8807/NJ 8810</strain>
        <tissue evidence="1">Young leaf</tissue>
    </source>
</reference>
<gene>
    <name evidence="1" type="ORF">Vadar_034721</name>
</gene>
<evidence type="ECO:0000313" key="2">
    <source>
        <dbReference type="Proteomes" id="UP000828048"/>
    </source>
</evidence>
<evidence type="ECO:0000313" key="1">
    <source>
        <dbReference type="EMBL" id="KAH7848183.1"/>
    </source>
</evidence>
<sequence length="104" mass="12004">MRRRGGGAAAAPLMEAQIVEDKSWKEEETFHPFKKVYAIADISCNERLAMVHSSSYGFRVYDRKRMDKVLSENKRRRLGYLSLVPCDLSRDRRVRDLLDAQGIA</sequence>
<proteinExistence type="predicted"/>
<comment type="caution">
    <text evidence="1">The sequence shown here is derived from an EMBL/GenBank/DDBJ whole genome shotgun (WGS) entry which is preliminary data.</text>
</comment>
<name>A0ACB7Y3X0_9ERIC</name>
<accession>A0ACB7Y3X0</accession>
<protein>
    <submittedName>
        <fullName evidence="1">Uncharacterized protein</fullName>
    </submittedName>
</protein>
<keyword evidence="2" id="KW-1185">Reference proteome</keyword>
<organism evidence="1 2">
    <name type="scientific">Vaccinium darrowii</name>
    <dbReference type="NCBI Taxonomy" id="229202"/>
    <lineage>
        <taxon>Eukaryota</taxon>
        <taxon>Viridiplantae</taxon>
        <taxon>Streptophyta</taxon>
        <taxon>Embryophyta</taxon>
        <taxon>Tracheophyta</taxon>
        <taxon>Spermatophyta</taxon>
        <taxon>Magnoliopsida</taxon>
        <taxon>eudicotyledons</taxon>
        <taxon>Gunneridae</taxon>
        <taxon>Pentapetalae</taxon>
        <taxon>asterids</taxon>
        <taxon>Ericales</taxon>
        <taxon>Ericaceae</taxon>
        <taxon>Vaccinioideae</taxon>
        <taxon>Vaccinieae</taxon>
        <taxon>Vaccinium</taxon>
    </lineage>
</organism>